<proteinExistence type="inferred from homology"/>
<feature type="binding site" description="in other chain" evidence="8">
    <location>
        <position position="104"/>
    </location>
    <ligand>
        <name>IMP</name>
        <dbReference type="ChEBI" id="CHEBI:58053"/>
        <note>ligand shared between dimeric partners</note>
    </ligand>
</feature>
<dbReference type="Gene3D" id="3.90.170.10">
    <property type="entry name" value="Adenylosuccinate Synthetase, subunit A, domain 3"/>
    <property type="match status" value="1"/>
</dbReference>
<dbReference type="PANTHER" id="PTHR11846:SF0">
    <property type="entry name" value="ADENYLOSUCCINATE SYNTHETASE"/>
    <property type="match status" value="1"/>
</dbReference>
<dbReference type="Proteomes" id="UP000254191">
    <property type="component" value="Unassembled WGS sequence"/>
</dbReference>
<evidence type="ECO:0000256" key="4">
    <source>
        <dbReference type="ARBA" id="ARBA00022741"/>
    </source>
</evidence>
<dbReference type="InterPro" id="IPR042110">
    <property type="entry name" value="Adenylosuccinate_synth_dom2"/>
</dbReference>
<comment type="pathway">
    <text evidence="8">Purine metabolism; AMP biosynthesis via de novo pathway; AMP from IMP: step 1/2.</text>
</comment>
<dbReference type="NCBIfam" id="TIGR00184">
    <property type="entry name" value="purA"/>
    <property type="match status" value="1"/>
</dbReference>
<comment type="similarity">
    <text evidence="8">Belongs to the adenylosuccinate synthetase family.</text>
</comment>
<dbReference type="PANTHER" id="PTHR11846">
    <property type="entry name" value="ADENYLOSUCCINATE SYNTHETASE"/>
    <property type="match status" value="1"/>
</dbReference>
<evidence type="ECO:0000256" key="3">
    <source>
        <dbReference type="ARBA" id="ARBA00022723"/>
    </source>
</evidence>
<dbReference type="PROSITE" id="PS00513">
    <property type="entry name" value="ADENYLOSUCCIN_SYN_2"/>
    <property type="match status" value="1"/>
</dbReference>
<feature type="binding site" evidence="8">
    <location>
        <begin position="179"/>
        <end position="185"/>
    </location>
    <ligand>
        <name>substrate</name>
    </ligand>
</feature>
<evidence type="ECO:0000256" key="2">
    <source>
        <dbReference type="ARBA" id="ARBA00022598"/>
    </source>
</evidence>
<evidence type="ECO:0000313" key="11">
    <source>
        <dbReference type="Proteomes" id="UP000254191"/>
    </source>
</evidence>
<dbReference type="Gene3D" id="1.10.300.10">
    <property type="entry name" value="Adenylosuccinate Synthetase, subunit A, domain 2"/>
    <property type="match status" value="1"/>
</dbReference>
<feature type="binding site" evidence="8">
    <location>
        <begin position="211"/>
        <end position="213"/>
    </location>
    <ligand>
        <name>GTP</name>
        <dbReference type="ChEBI" id="CHEBI:37565"/>
    </ligand>
</feature>
<evidence type="ECO:0000256" key="7">
    <source>
        <dbReference type="ARBA" id="ARBA00023134"/>
    </source>
</evidence>
<feature type="active site" evidence="9">
    <location>
        <position position="20"/>
    </location>
</feature>
<evidence type="ECO:0000256" key="5">
    <source>
        <dbReference type="ARBA" id="ARBA00022755"/>
    </source>
</evidence>
<keyword evidence="8" id="KW-0963">Cytoplasm</keyword>
<dbReference type="GO" id="GO:0000287">
    <property type="term" value="F:magnesium ion binding"/>
    <property type="evidence" value="ECO:0007669"/>
    <property type="project" value="UniProtKB-UniRule"/>
</dbReference>
<keyword evidence="3 8" id="KW-0479">Metal-binding</keyword>
<dbReference type="GO" id="GO:0005737">
    <property type="term" value="C:cytoplasm"/>
    <property type="evidence" value="ECO:0007669"/>
    <property type="project" value="UniProtKB-SubCell"/>
</dbReference>
<comment type="cofactor">
    <cofactor evidence="8">
        <name>Mg(2+)</name>
        <dbReference type="ChEBI" id="CHEBI:18420"/>
    </cofactor>
    <text evidence="8">Binds 1 Mg(2+) ion per subunit.</text>
</comment>
<dbReference type="InterPro" id="IPR001114">
    <property type="entry name" value="Adenylosuccinate_synthetase"/>
</dbReference>
<dbReference type="GO" id="GO:0044208">
    <property type="term" value="P:'de novo' AMP biosynthetic process"/>
    <property type="evidence" value="ECO:0007669"/>
    <property type="project" value="UniProtKB-UniRule"/>
</dbReference>
<comment type="subunit">
    <text evidence="1 8">Homodimer.</text>
</comment>
<feature type="binding site" description="in other chain" evidence="8">
    <location>
        <position position="9"/>
    </location>
    <ligand>
        <name>IMP</name>
        <dbReference type="ChEBI" id="CHEBI:58053"/>
        <note>ligand shared between dimeric partners</note>
    </ligand>
</feature>
<dbReference type="HAMAP" id="MF_00011">
    <property type="entry name" value="Adenylosucc_synth"/>
    <property type="match status" value="1"/>
</dbReference>
<comment type="function">
    <text evidence="8">Plays an important role in the de novo pathway of purine nucleotide biosynthesis. Catalyzes the first committed step in the biosynthesis of AMP from IMP.</text>
</comment>
<dbReference type="UniPathway" id="UPA00075">
    <property type="reaction ID" value="UER00335"/>
</dbReference>
<keyword evidence="4 8" id="KW-0547">Nucleotide-binding</keyword>
<organism evidence="10 11">
    <name type="scientific">Proteus mirabilis</name>
    <dbReference type="NCBI Taxonomy" id="584"/>
    <lineage>
        <taxon>Bacteria</taxon>
        <taxon>Pseudomonadati</taxon>
        <taxon>Pseudomonadota</taxon>
        <taxon>Gammaproteobacteria</taxon>
        <taxon>Enterobacterales</taxon>
        <taxon>Morganellaceae</taxon>
        <taxon>Proteus</taxon>
    </lineage>
</organism>
<name>A0A379FER0_PROMI</name>
<feature type="binding site" evidence="8">
    <location>
        <begin position="294"/>
        <end position="296"/>
    </location>
    <ligand>
        <name>GTP</name>
        <dbReference type="ChEBI" id="CHEBI:37565"/>
    </ligand>
</feature>
<keyword evidence="2 8" id="KW-0436">Ligase</keyword>
<evidence type="ECO:0000256" key="1">
    <source>
        <dbReference type="ARBA" id="ARBA00011738"/>
    </source>
</evidence>
<dbReference type="AlphaFoldDB" id="A0A379FER0"/>
<dbReference type="GO" id="GO:0046040">
    <property type="term" value="P:IMP metabolic process"/>
    <property type="evidence" value="ECO:0007669"/>
    <property type="project" value="TreeGrafter"/>
</dbReference>
<dbReference type="FunFam" id="1.10.300.10:FF:000001">
    <property type="entry name" value="Adenylosuccinate synthetase"/>
    <property type="match status" value="1"/>
</dbReference>
<dbReference type="EC" id="6.3.4.4" evidence="8"/>
<evidence type="ECO:0000313" key="10">
    <source>
        <dbReference type="EMBL" id="SUC18078.1"/>
    </source>
</evidence>
<evidence type="ECO:0000256" key="9">
    <source>
        <dbReference type="PROSITE-ProRule" id="PRU10134"/>
    </source>
</evidence>
<keyword evidence="5 8" id="KW-0658">Purine biosynthesis</keyword>
<feature type="binding site" description="in other chain" evidence="8">
    <location>
        <position position="183"/>
    </location>
    <ligand>
        <name>IMP</name>
        <dbReference type="ChEBI" id="CHEBI:58053"/>
        <note>ligand shared between dimeric partners</note>
    </ligand>
</feature>
<gene>
    <name evidence="10" type="primary">purA_2</name>
    <name evidence="8" type="synonym">purA</name>
    <name evidence="10" type="ORF">NCTC11938_00390</name>
</gene>
<dbReference type="InterPro" id="IPR033128">
    <property type="entry name" value="Adenylosuccin_syn_Lys_AS"/>
</dbReference>
<feature type="binding site" evidence="8">
    <location>
        <position position="23"/>
    </location>
    <ligand>
        <name>IMP</name>
        <dbReference type="ChEBI" id="CHEBI:58053"/>
        <note>ligand shared between dimeric partners</note>
    </ligand>
</feature>
<dbReference type="FunFam" id="3.90.170.10:FF:000001">
    <property type="entry name" value="Adenylosuccinate synthetase"/>
    <property type="match status" value="1"/>
</dbReference>
<keyword evidence="6 8" id="KW-0460">Magnesium</keyword>
<dbReference type="GO" id="GO:0004019">
    <property type="term" value="F:adenylosuccinate synthase activity"/>
    <property type="evidence" value="ECO:0007669"/>
    <property type="project" value="UniProtKB-UniRule"/>
</dbReference>
<dbReference type="InterPro" id="IPR042111">
    <property type="entry name" value="Adenylosuccinate_synth_dom3"/>
</dbReference>
<dbReference type="SUPFAM" id="SSF52540">
    <property type="entry name" value="P-loop containing nucleoside triphosphate hydrolases"/>
    <property type="match status" value="1"/>
</dbReference>
<keyword evidence="7 8" id="KW-0342">GTP-binding</keyword>
<evidence type="ECO:0000256" key="6">
    <source>
        <dbReference type="ARBA" id="ARBA00022842"/>
    </source>
</evidence>
<dbReference type="GO" id="GO:0005525">
    <property type="term" value="F:GTP binding"/>
    <property type="evidence" value="ECO:0007669"/>
    <property type="project" value="UniProtKB-UniRule"/>
</dbReference>
<dbReference type="InterPro" id="IPR027417">
    <property type="entry name" value="P-loop_NTPase"/>
</dbReference>
<comment type="catalytic activity">
    <reaction evidence="8">
        <text>IMP + L-aspartate + GTP = N(6)-(1,2-dicarboxyethyl)-AMP + GDP + phosphate + 2 H(+)</text>
        <dbReference type="Rhea" id="RHEA:15753"/>
        <dbReference type="ChEBI" id="CHEBI:15378"/>
        <dbReference type="ChEBI" id="CHEBI:29991"/>
        <dbReference type="ChEBI" id="CHEBI:37565"/>
        <dbReference type="ChEBI" id="CHEBI:43474"/>
        <dbReference type="ChEBI" id="CHEBI:57567"/>
        <dbReference type="ChEBI" id="CHEBI:58053"/>
        <dbReference type="ChEBI" id="CHEBI:58189"/>
        <dbReference type="EC" id="6.3.4.4"/>
    </reaction>
</comment>
<dbReference type="SMART" id="SM00788">
    <property type="entry name" value="Adenylsucc_synt"/>
    <property type="match status" value="1"/>
</dbReference>
<dbReference type="NCBIfam" id="NF002223">
    <property type="entry name" value="PRK01117.1"/>
    <property type="match status" value="1"/>
</dbReference>
<accession>A0A379FER0</accession>
<reference evidence="10 11" key="1">
    <citation type="submission" date="2018-06" db="EMBL/GenBank/DDBJ databases">
        <authorList>
            <consortium name="Pathogen Informatics"/>
            <person name="Doyle S."/>
        </authorList>
    </citation>
    <scope>NUCLEOTIDE SEQUENCE [LARGE SCALE GENOMIC DNA]</scope>
    <source>
        <strain evidence="10 11">NCTC11938</strain>
    </source>
</reference>
<comment type="caution">
    <text evidence="8">Lacks conserved residue(s) required for the propagation of feature annotation.</text>
</comment>
<dbReference type="EMBL" id="UGTS01000003">
    <property type="protein sequence ID" value="SUC18078.1"/>
    <property type="molecule type" value="Genomic_DNA"/>
</dbReference>
<evidence type="ECO:0000256" key="8">
    <source>
        <dbReference type="HAMAP-Rule" id="MF_00011"/>
    </source>
</evidence>
<comment type="subcellular location">
    <subcellularLocation>
        <location evidence="8">Cytoplasm</location>
    </subcellularLocation>
</comment>
<feature type="binding site" description="in other chain" evidence="8">
    <location>
        <position position="119"/>
    </location>
    <ligand>
        <name>IMP</name>
        <dbReference type="ChEBI" id="CHEBI:58053"/>
        <note>ligand shared between dimeric partners</note>
    </ligand>
</feature>
<feature type="binding site" evidence="8">
    <location>
        <position position="185"/>
    </location>
    <ligand>
        <name>GTP</name>
        <dbReference type="ChEBI" id="CHEBI:37565"/>
    </ligand>
</feature>
<protein>
    <recommendedName>
        <fullName evidence="8">Adenylosuccinate synthetase</fullName>
        <shortName evidence="8">AMPSase</shortName>
        <shortName evidence="8">AdSS</shortName>
        <ecNumber evidence="8">6.3.4.4</ecNumber>
    </recommendedName>
    <alternativeName>
        <fullName evidence="8">IMP--aspartate ligase</fullName>
    </alternativeName>
</protein>
<sequence length="311" mass="34075">MGEKAIGTTGRGIGPAYEDKVARRGLRVGDLFDKKAFAQKLKEIIEYHNFQLVNYYKVEPVDYQKTLDDIMAIADILTGMVVDVSDLLYKATQKGELVMFEGAQGTLLDIDHGTYPYVTSSNTTAGGVATGSGLGPRYVGYVLGIIKAYSTRVGAGPFPTELFDETGDFLREKGQEFGATTGRSRRTGWLDIIAIRRAVQINSLSGFCMTKLDVLDGLKEVKVCVGYRLPNGEVIETTPLAADDWEGIEPIYESMPGWNESTFGVKDKAQLPQAALNYIKRVEELTGVPVDIVSTGPDRSETIILRHPFDA</sequence>
<dbReference type="Pfam" id="PF00709">
    <property type="entry name" value="Adenylsucc_synt"/>
    <property type="match status" value="1"/>
</dbReference>